<evidence type="ECO:0000259" key="1">
    <source>
        <dbReference type="PROSITE" id="PS50042"/>
    </source>
</evidence>
<sequence>MLKRAIEEGKLQVQQRCSRAGTCLYRAGQPTERFYLLLEGVATLSIPNLPHDTLVAQGNLIGIQDLLKEEHSHTAILAEDAKFVEIPKQELLRAIQTMAPLRLYLMRLMSKQQHLSPLAYE</sequence>
<dbReference type="SUPFAM" id="SSF51206">
    <property type="entry name" value="cAMP-binding domain-like"/>
    <property type="match status" value="1"/>
</dbReference>
<dbReference type="PROSITE" id="PS50042">
    <property type="entry name" value="CNMP_BINDING_3"/>
    <property type="match status" value="1"/>
</dbReference>
<proteinExistence type="predicted"/>
<accession>A0A1I2M4R0</accession>
<dbReference type="InterPro" id="IPR014710">
    <property type="entry name" value="RmlC-like_jellyroll"/>
</dbReference>
<evidence type="ECO:0000313" key="3">
    <source>
        <dbReference type="Proteomes" id="UP000198724"/>
    </source>
</evidence>
<dbReference type="Gene3D" id="2.60.120.10">
    <property type="entry name" value="Jelly Rolls"/>
    <property type="match status" value="1"/>
</dbReference>
<protein>
    <submittedName>
        <fullName evidence="2">Cyclic nucleotide-binding domain-containing protein</fullName>
    </submittedName>
</protein>
<feature type="domain" description="Cyclic nucleotide-binding" evidence="1">
    <location>
        <begin position="1"/>
        <end position="112"/>
    </location>
</feature>
<dbReference type="Proteomes" id="UP000198724">
    <property type="component" value="Unassembled WGS sequence"/>
</dbReference>
<dbReference type="InterPro" id="IPR000595">
    <property type="entry name" value="cNMP-bd_dom"/>
</dbReference>
<name>A0A1I2M4R0_9BACT</name>
<dbReference type="OrthoDB" id="882060at2"/>
<dbReference type="STRING" id="1436961.SAMN05421739_101167"/>
<reference evidence="3" key="1">
    <citation type="submission" date="2016-10" db="EMBL/GenBank/DDBJ databases">
        <authorList>
            <person name="Varghese N."/>
            <person name="Submissions S."/>
        </authorList>
    </citation>
    <scope>NUCLEOTIDE SEQUENCE [LARGE SCALE GENOMIC DNA]</scope>
    <source>
        <strain evidence="3">LP51</strain>
    </source>
</reference>
<keyword evidence="3" id="KW-1185">Reference proteome</keyword>
<dbReference type="AlphaFoldDB" id="A0A1I2M4R0"/>
<dbReference type="CDD" id="cd00038">
    <property type="entry name" value="CAP_ED"/>
    <property type="match status" value="1"/>
</dbReference>
<gene>
    <name evidence="2" type="ORF">SAMN05421739_101167</name>
</gene>
<evidence type="ECO:0000313" key="2">
    <source>
        <dbReference type="EMBL" id="SFF86504.1"/>
    </source>
</evidence>
<organism evidence="2 3">
    <name type="scientific">Pontibacter chinhatensis</name>
    <dbReference type="NCBI Taxonomy" id="1436961"/>
    <lineage>
        <taxon>Bacteria</taxon>
        <taxon>Pseudomonadati</taxon>
        <taxon>Bacteroidota</taxon>
        <taxon>Cytophagia</taxon>
        <taxon>Cytophagales</taxon>
        <taxon>Hymenobacteraceae</taxon>
        <taxon>Pontibacter</taxon>
    </lineage>
</organism>
<dbReference type="EMBL" id="FOOT01000001">
    <property type="protein sequence ID" value="SFF86504.1"/>
    <property type="molecule type" value="Genomic_DNA"/>
</dbReference>
<dbReference type="Pfam" id="PF00027">
    <property type="entry name" value="cNMP_binding"/>
    <property type="match status" value="1"/>
</dbReference>
<dbReference type="RefSeq" id="WP_092098077.1">
    <property type="nucleotide sequence ID" value="NZ_FOOT01000001.1"/>
</dbReference>
<dbReference type="InterPro" id="IPR018490">
    <property type="entry name" value="cNMP-bd_dom_sf"/>
</dbReference>